<dbReference type="GO" id="GO:0046872">
    <property type="term" value="F:metal ion binding"/>
    <property type="evidence" value="ECO:0007669"/>
    <property type="project" value="UniProtKB-KW"/>
</dbReference>
<evidence type="ECO:0000313" key="6">
    <source>
        <dbReference type="EMBL" id="MEJ1249001.1"/>
    </source>
</evidence>
<evidence type="ECO:0000256" key="4">
    <source>
        <dbReference type="PIRSR" id="PIRSR603782-2"/>
    </source>
</evidence>
<dbReference type="InterPro" id="IPR003782">
    <property type="entry name" value="SCO1/SenC"/>
</dbReference>
<sequence>MTTRTRPSGTLPTLLVLIAALAAGLGLWAGQKFFSRTAAVPPVESMRLLDAARVLPEFALAAADGSVVDATALRGRWTLVFLGFTHCPDVCPMTLAALARAEKLWATLPEASRPRILFVSVDPERDTPEALQKYAAYFSPTVLAATGDIDALTRFAASLSMVFAKAPLEDGGYTIDHTSWVAVLDPEANLAGFMRPPLDPELIAADMRTLVEHAP</sequence>
<keyword evidence="3" id="KW-0479">Metal-binding</keyword>
<evidence type="ECO:0000256" key="1">
    <source>
        <dbReference type="ARBA" id="ARBA00010996"/>
    </source>
</evidence>
<protein>
    <submittedName>
        <fullName evidence="6">SCO family protein</fullName>
    </submittedName>
</protein>
<organism evidence="6 7">
    <name type="scientific">Denitratimonas tolerans</name>
    <dbReference type="NCBI Taxonomy" id="1338420"/>
    <lineage>
        <taxon>Bacteria</taxon>
        <taxon>Pseudomonadati</taxon>
        <taxon>Pseudomonadota</taxon>
        <taxon>Gammaproteobacteria</taxon>
        <taxon>Lysobacterales</taxon>
        <taxon>Lysobacteraceae</taxon>
        <taxon>Denitratimonas</taxon>
    </lineage>
</organism>
<feature type="disulfide bond" description="Redox-active" evidence="4">
    <location>
        <begin position="87"/>
        <end position="91"/>
    </location>
</feature>
<accession>A0AAW9R4J9</accession>
<dbReference type="Gene3D" id="3.40.30.10">
    <property type="entry name" value="Glutaredoxin"/>
    <property type="match status" value="1"/>
</dbReference>
<dbReference type="SUPFAM" id="SSF52833">
    <property type="entry name" value="Thioredoxin-like"/>
    <property type="match status" value="1"/>
</dbReference>
<feature type="domain" description="Thioredoxin" evidence="5">
    <location>
        <begin position="49"/>
        <end position="215"/>
    </location>
</feature>
<dbReference type="PROSITE" id="PS51352">
    <property type="entry name" value="THIOREDOXIN_2"/>
    <property type="match status" value="1"/>
</dbReference>
<reference evidence="6 7" key="1">
    <citation type="journal article" date="2016" name="Antonie Van Leeuwenhoek">
        <title>Denitratimonas tolerans gen. nov., sp. nov., a denitrifying bacterium isolated from a bioreactor for tannery wastewater treatment.</title>
        <authorList>
            <person name="Han S.I."/>
            <person name="Kim J.O."/>
            <person name="Lee Y.R."/>
            <person name="Ekpeghere K.I."/>
            <person name="Koh S.C."/>
            <person name="Whang K.S."/>
        </authorList>
    </citation>
    <scope>NUCLEOTIDE SEQUENCE [LARGE SCALE GENOMIC DNA]</scope>
    <source>
        <strain evidence="6 7">KACC 17565</strain>
    </source>
</reference>
<feature type="binding site" evidence="3">
    <location>
        <position position="87"/>
    </location>
    <ligand>
        <name>Cu cation</name>
        <dbReference type="ChEBI" id="CHEBI:23378"/>
    </ligand>
</feature>
<feature type="binding site" evidence="3">
    <location>
        <position position="177"/>
    </location>
    <ligand>
        <name>Cu cation</name>
        <dbReference type="ChEBI" id="CHEBI:23378"/>
    </ligand>
</feature>
<keyword evidence="7" id="KW-1185">Reference proteome</keyword>
<dbReference type="Proteomes" id="UP001364472">
    <property type="component" value="Unassembled WGS sequence"/>
</dbReference>
<dbReference type="Pfam" id="PF02630">
    <property type="entry name" value="SCO1-SenC"/>
    <property type="match status" value="1"/>
</dbReference>
<feature type="binding site" evidence="3">
    <location>
        <position position="91"/>
    </location>
    <ligand>
        <name>Cu cation</name>
        <dbReference type="ChEBI" id="CHEBI:23378"/>
    </ligand>
</feature>
<dbReference type="EMBL" id="JBBDHC010000005">
    <property type="protein sequence ID" value="MEJ1249001.1"/>
    <property type="molecule type" value="Genomic_DNA"/>
</dbReference>
<name>A0AAW9R4J9_9GAMM</name>
<gene>
    <name evidence="6" type="ORF">WB794_04835</name>
</gene>
<comment type="caution">
    <text evidence="6">The sequence shown here is derived from an EMBL/GenBank/DDBJ whole genome shotgun (WGS) entry which is preliminary data.</text>
</comment>
<proteinExistence type="inferred from homology"/>
<dbReference type="RefSeq" id="WP_337334721.1">
    <property type="nucleotide sequence ID" value="NZ_JBBDHC010000005.1"/>
</dbReference>
<dbReference type="PANTHER" id="PTHR12151:SF25">
    <property type="entry name" value="LINALOOL DEHYDRATASE_ISOMERASE DOMAIN-CONTAINING PROTEIN"/>
    <property type="match status" value="1"/>
</dbReference>
<dbReference type="PANTHER" id="PTHR12151">
    <property type="entry name" value="ELECTRON TRANSPORT PROTIN SCO1/SENC FAMILY MEMBER"/>
    <property type="match status" value="1"/>
</dbReference>
<evidence type="ECO:0000256" key="2">
    <source>
        <dbReference type="ARBA" id="ARBA00023008"/>
    </source>
</evidence>
<keyword evidence="2 3" id="KW-0186">Copper</keyword>
<dbReference type="InterPro" id="IPR013766">
    <property type="entry name" value="Thioredoxin_domain"/>
</dbReference>
<keyword evidence="4" id="KW-1015">Disulfide bond</keyword>
<dbReference type="InterPro" id="IPR036249">
    <property type="entry name" value="Thioredoxin-like_sf"/>
</dbReference>
<evidence type="ECO:0000313" key="7">
    <source>
        <dbReference type="Proteomes" id="UP001364472"/>
    </source>
</evidence>
<evidence type="ECO:0000256" key="3">
    <source>
        <dbReference type="PIRSR" id="PIRSR603782-1"/>
    </source>
</evidence>
<evidence type="ECO:0000259" key="5">
    <source>
        <dbReference type="PROSITE" id="PS51352"/>
    </source>
</evidence>
<comment type="similarity">
    <text evidence="1">Belongs to the SCO1/2 family.</text>
</comment>
<dbReference type="CDD" id="cd02968">
    <property type="entry name" value="SCO"/>
    <property type="match status" value="1"/>
</dbReference>
<dbReference type="AlphaFoldDB" id="A0AAW9R4J9"/>